<reference evidence="1 2" key="1">
    <citation type="journal article" date="2016" name="Mol. Biol. Evol.">
        <title>Comparative Genomics of Early-Diverging Mushroom-Forming Fungi Provides Insights into the Origins of Lignocellulose Decay Capabilities.</title>
        <authorList>
            <person name="Nagy L.G."/>
            <person name="Riley R."/>
            <person name="Tritt A."/>
            <person name="Adam C."/>
            <person name="Daum C."/>
            <person name="Floudas D."/>
            <person name="Sun H."/>
            <person name="Yadav J.S."/>
            <person name="Pangilinan J."/>
            <person name="Larsson K.H."/>
            <person name="Matsuura K."/>
            <person name="Barry K."/>
            <person name="Labutti K."/>
            <person name="Kuo R."/>
            <person name="Ohm R.A."/>
            <person name="Bhattacharya S.S."/>
            <person name="Shirouzu T."/>
            <person name="Yoshinaga Y."/>
            <person name="Martin F.M."/>
            <person name="Grigoriev I.V."/>
            <person name="Hibbett D.S."/>
        </authorList>
    </citation>
    <scope>NUCLEOTIDE SEQUENCE [LARGE SCALE GENOMIC DNA]</scope>
    <source>
        <strain evidence="1 2">HHB12733</strain>
    </source>
</reference>
<proteinExistence type="predicted"/>
<dbReference type="InParanoid" id="A0A165K029"/>
<protein>
    <submittedName>
        <fullName evidence="1">Uncharacterized protein</fullName>
    </submittedName>
</protein>
<evidence type="ECO:0000313" key="1">
    <source>
        <dbReference type="EMBL" id="KZT62490.1"/>
    </source>
</evidence>
<dbReference type="EMBL" id="KV423916">
    <property type="protein sequence ID" value="KZT62490.1"/>
    <property type="molecule type" value="Genomic_DNA"/>
</dbReference>
<dbReference type="AlphaFoldDB" id="A0A165K029"/>
<accession>A0A165K029</accession>
<keyword evidence="2" id="KW-1185">Reference proteome</keyword>
<evidence type="ECO:0000313" key="2">
    <source>
        <dbReference type="Proteomes" id="UP000076842"/>
    </source>
</evidence>
<name>A0A165K029_9BASI</name>
<gene>
    <name evidence="1" type="ORF">CALCODRAFT_204629</name>
</gene>
<organism evidence="1 2">
    <name type="scientific">Calocera cornea HHB12733</name>
    <dbReference type="NCBI Taxonomy" id="1353952"/>
    <lineage>
        <taxon>Eukaryota</taxon>
        <taxon>Fungi</taxon>
        <taxon>Dikarya</taxon>
        <taxon>Basidiomycota</taxon>
        <taxon>Agaricomycotina</taxon>
        <taxon>Dacrymycetes</taxon>
        <taxon>Dacrymycetales</taxon>
        <taxon>Dacrymycetaceae</taxon>
        <taxon>Calocera</taxon>
    </lineage>
</organism>
<sequence length="208" mass="21928">MRAGRRRALVVARYMRGGGADSGVRSPGRERGGEGFNRVDYVLRLAPFPTRLPAGSGVPSGERDCLAVFPAPSPSPSPAPAQQGWRNLGDGRNWARSASFEQRTPHAARRTPVRIPTAQARDGAAEVSPPCRLGGHSAARHEGGCCWQLLVVACERVPAGDSPAQLARRASALIGSLPPTGGKHLNSKISARVAPRTALLDLPDYCTG</sequence>
<dbReference type="Proteomes" id="UP000076842">
    <property type="component" value="Unassembled WGS sequence"/>
</dbReference>